<sequence length="151" mass="17509">MHHLIASTIHHRGEHDKVPSGDLFPLWCLLHSNVHLHIPYTIASFLSSSLALGTQPWIKICSVQFINHLAQSYRVDTYGMTHNDIRDLYKETLRRLRAVVRGPDQILRIPTDDVVVPIRQVESMHGEEREFEQGYRQQRVHFTLPTAQRGL</sequence>
<evidence type="ECO:0000313" key="2">
    <source>
        <dbReference type="Proteomes" id="UP001177003"/>
    </source>
</evidence>
<protein>
    <submittedName>
        <fullName evidence="1">Uncharacterized protein</fullName>
    </submittedName>
</protein>
<gene>
    <name evidence="1" type="ORF">LSALG_LOCUS27148</name>
</gene>
<organism evidence="1 2">
    <name type="scientific">Lactuca saligna</name>
    <name type="common">Willowleaf lettuce</name>
    <dbReference type="NCBI Taxonomy" id="75948"/>
    <lineage>
        <taxon>Eukaryota</taxon>
        <taxon>Viridiplantae</taxon>
        <taxon>Streptophyta</taxon>
        <taxon>Embryophyta</taxon>
        <taxon>Tracheophyta</taxon>
        <taxon>Spermatophyta</taxon>
        <taxon>Magnoliopsida</taxon>
        <taxon>eudicotyledons</taxon>
        <taxon>Gunneridae</taxon>
        <taxon>Pentapetalae</taxon>
        <taxon>asterids</taxon>
        <taxon>campanulids</taxon>
        <taxon>Asterales</taxon>
        <taxon>Asteraceae</taxon>
        <taxon>Cichorioideae</taxon>
        <taxon>Cichorieae</taxon>
        <taxon>Lactucinae</taxon>
        <taxon>Lactuca</taxon>
    </lineage>
</organism>
<name>A0AA35Z8C0_LACSI</name>
<dbReference type="Proteomes" id="UP001177003">
    <property type="component" value="Chromosome 5"/>
</dbReference>
<accession>A0AA35Z8C0</accession>
<proteinExistence type="predicted"/>
<dbReference type="EMBL" id="OX465081">
    <property type="protein sequence ID" value="CAI9287810.1"/>
    <property type="molecule type" value="Genomic_DNA"/>
</dbReference>
<evidence type="ECO:0000313" key="1">
    <source>
        <dbReference type="EMBL" id="CAI9287810.1"/>
    </source>
</evidence>
<keyword evidence="2" id="KW-1185">Reference proteome</keyword>
<reference evidence="1" key="1">
    <citation type="submission" date="2023-04" db="EMBL/GenBank/DDBJ databases">
        <authorList>
            <person name="Vijverberg K."/>
            <person name="Xiong W."/>
            <person name="Schranz E."/>
        </authorList>
    </citation>
    <scope>NUCLEOTIDE SEQUENCE</scope>
</reference>
<dbReference type="AlphaFoldDB" id="A0AA35Z8C0"/>